<proteinExistence type="predicted"/>
<name>A0A1R3TIH8_9HYPH</name>
<evidence type="ECO:0000313" key="3">
    <source>
        <dbReference type="Proteomes" id="UP000187891"/>
    </source>
</evidence>
<accession>A0A1R3TIH8</accession>
<sequence>MNNILSPLEYDPPKGASGIADAHRLLVAEISTLRRAKRSIEAQLEKAEAARDLLRQMMSVNSNASESSTISLSETKSTKRKRGFYAGSQTSEVITRSKQILLQAGVPLQRNDLLSRIEASGFMLNASNPSRFVGRTLWQSDDFIHIPNKGYWLRGEDIQVQEA</sequence>
<reference evidence="3" key="1">
    <citation type="submission" date="2016-10" db="EMBL/GenBank/DDBJ databases">
        <authorList>
            <person name="Wibberg D."/>
        </authorList>
    </citation>
    <scope>NUCLEOTIDE SEQUENCE [LARGE SCALE GENOMIC DNA]</scope>
</reference>
<dbReference type="RefSeq" id="WP_077117388.1">
    <property type="nucleotide sequence ID" value="NZ_FMUE01000001.1"/>
</dbReference>
<feature type="coiled-coil region" evidence="1">
    <location>
        <begin position="30"/>
        <end position="57"/>
    </location>
</feature>
<evidence type="ECO:0000313" key="2">
    <source>
        <dbReference type="EMBL" id="SCX03782.1"/>
    </source>
</evidence>
<organism evidence="2 3">
    <name type="scientific">Agrobacterium rosae</name>
    <dbReference type="NCBI Taxonomy" id="1972867"/>
    <lineage>
        <taxon>Bacteria</taxon>
        <taxon>Pseudomonadati</taxon>
        <taxon>Pseudomonadota</taxon>
        <taxon>Alphaproteobacteria</taxon>
        <taxon>Hyphomicrobiales</taxon>
        <taxon>Rhizobiaceae</taxon>
        <taxon>Rhizobium/Agrobacterium group</taxon>
        <taxon>Agrobacterium</taxon>
    </lineage>
</organism>
<dbReference type="AlphaFoldDB" id="A0A1R3TIH8"/>
<dbReference type="EMBL" id="FMUE01000001">
    <property type="protein sequence ID" value="SCX03782.1"/>
    <property type="molecule type" value="Genomic_DNA"/>
</dbReference>
<protein>
    <submittedName>
        <fullName evidence="2">Uncharacterized protein</fullName>
    </submittedName>
</protein>
<gene>
    <name evidence="2" type="ORF">DSM25559_0349</name>
</gene>
<evidence type="ECO:0000256" key="1">
    <source>
        <dbReference type="SAM" id="Coils"/>
    </source>
</evidence>
<keyword evidence="1" id="KW-0175">Coiled coil</keyword>
<dbReference type="Proteomes" id="UP000187891">
    <property type="component" value="Unassembled WGS sequence"/>
</dbReference>